<feature type="domain" description="Carrier" evidence="11">
    <location>
        <begin position="851"/>
        <end position="928"/>
    </location>
</feature>
<reference evidence="13" key="1">
    <citation type="journal article" date="2017" name="Genome Biol.">
        <title>Comparative genomics reveals high biological diversity and specific adaptations in the industrially and medically important fungal genus Aspergillus.</title>
        <authorList>
            <person name="de Vries R.P."/>
            <person name="Riley R."/>
            <person name="Wiebenga A."/>
            <person name="Aguilar-Osorio G."/>
            <person name="Amillis S."/>
            <person name="Uchima C.A."/>
            <person name="Anderluh G."/>
            <person name="Asadollahi M."/>
            <person name="Askin M."/>
            <person name="Barry K."/>
            <person name="Battaglia E."/>
            <person name="Bayram O."/>
            <person name="Benocci T."/>
            <person name="Braus-Stromeyer S.A."/>
            <person name="Caldana C."/>
            <person name="Canovas D."/>
            <person name="Cerqueira G.C."/>
            <person name="Chen F."/>
            <person name="Chen W."/>
            <person name="Choi C."/>
            <person name="Clum A."/>
            <person name="Dos Santos R.A."/>
            <person name="Damasio A.R."/>
            <person name="Diallinas G."/>
            <person name="Emri T."/>
            <person name="Fekete E."/>
            <person name="Flipphi M."/>
            <person name="Freyberg S."/>
            <person name="Gallo A."/>
            <person name="Gournas C."/>
            <person name="Habgood R."/>
            <person name="Hainaut M."/>
            <person name="Harispe M.L."/>
            <person name="Henrissat B."/>
            <person name="Hilden K.S."/>
            <person name="Hope R."/>
            <person name="Hossain A."/>
            <person name="Karabika E."/>
            <person name="Karaffa L."/>
            <person name="Karanyi Z."/>
            <person name="Krasevec N."/>
            <person name="Kuo A."/>
            <person name="Kusch H."/>
            <person name="LaButti K."/>
            <person name="Lagendijk E.L."/>
            <person name="Lapidus A."/>
            <person name="Levasseur A."/>
            <person name="Lindquist E."/>
            <person name="Lipzen A."/>
            <person name="Logrieco A.F."/>
            <person name="MacCabe A."/>
            <person name="Maekelae M.R."/>
            <person name="Malavazi I."/>
            <person name="Melin P."/>
            <person name="Meyer V."/>
            <person name="Mielnichuk N."/>
            <person name="Miskei M."/>
            <person name="Molnar A.P."/>
            <person name="Mule G."/>
            <person name="Ngan C.Y."/>
            <person name="Orejas M."/>
            <person name="Orosz E."/>
            <person name="Ouedraogo J.P."/>
            <person name="Overkamp K.M."/>
            <person name="Park H.-S."/>
            <person name="Perrone G."/>
            <person name="Piumi F."/>
            <person name="Punt P.J."/>
            <person name="Ram A.F."/>
            <person name="Ramon A."/>
            <person name="Rauscher S."/>
            <person name="Record E."/>
            <person name="Riano-Pachon D.M."/>
            <person name="Robert V."/>
            <person name="Roehrig J."/>
            <person name="Ruller R."/>
            <person name="Salamov A."/>
            <person name="Salih N.S."/>
            <person name="Samson R.A."/>
            <person name="Sandor E."/>
            <person name="Sanguinetti M."/>
            <person name="Schuetze T."/>
            <person name="Sepcic K."/>
            <person name="Shelest E."/>
            <person name="Sherlock G."/>
            <person name="Sophianopoulou V."/>
            <person name="Squina F.M."/>
            <person name="Sun H."/>
            <person name="Susca A."/>
            <person name="Todd R.B."/>
            <person name="Tsang A."/>
            <person name="Unkles S.E."/>
            <person name="van de Wiele N."/>
            <person name="van Rossen-Uffink D."/>
            <person name="Oliveira J.V."/>
            <person name="Vesth T.C."/>
            <person name="Visser J."/>
            <person name="Yu J.-H."/>
            <person name="Zhou M."/>
            <person name="Andersen M.R."/>
            <person name="Archer D.B."/>
            <person name="Baker S.E."/>
            <person name="Benoit I."/>
            <person name="Brakhage A.A."/>
            <person name="Braus G.H."/>
            <person name="Fischer R."/>
            <person name="Frisvad J.C."/>
            <person name="Goldman G.H."/>
            <person name="Houbraken J."/>
            <person name="Oakley B."/>
            <person name="Pocsi I."/>
            <person name="Scazzocchio C."/>
            <person name="Seiboth B."/>
            <person name="vanKuyk P.A."/>
            <person name="Wortman J."/>
            <person name="Dyer P.S."/>
            <person name="Grigoriev I.V."/>
        </authorList>
    </citation>
    <scope>NUCLEOTIDE SEQUENCE [LARGE SCALE GENOMIC DNA]</scope>
    <source>
        <strain evidence="13">CBS 593.65</strain>
    </source>
</reference>
<feature type="domain" description="Carrier" evidence="11">
    <location>
        <begin position="3088"/>
        <end position="3164"/>
    </location>
</feature>
<name>A0A1L9TTF0_9EURO</name>
<keyword evidence="5" id="KW-0677">Repeat</keyword>
<dbReference type="GO" id="GO:0043041">
    <property type="term" value="P:amino acid activation for nonribosomal peptide biosynthetic process"/>
    <property type="evidence" value="ECO:0007669"/>
    <property type="project" value="TreeGrafter"/>
</dbReference>
<evidence type="ECO:0000256" key="2">
    <source>
        <dbReference type="ARBA" id="ARBA00022450"/>
    </source>
</evidence>
<dbReference type="SUPFAM" id="SSF56801">
    <property type="entry name" value="Acetyl-CoA synthetase-like"/>
    <property type="match status" value="3"/>
</dbReference>
<dbReference type="FunFam" id="3.30.559.10:FF:000051">
    <property type="entry name" value="Nonribosomal peptide synthetase sidC"/>
    <property type="match status" value="1"/>
</dbReference>
<feature type="domain" description="Carrier" evidence="11">
    <location>
        <begin position="4195"/>
        <end position="4268"/>
    </location>
</feature>
<evidence type="ECO:0000256" key="9">
    <source>
        <dbReference type="ARBA" id="ARBA00078302"/>
    </source>
</evidence>
<sequence length="4758" mass="520004">MAGSVRKYVRRVARGLTGAFHSSQERQNPATAATAANETPAPQTTGPLPTEVLPVTKVPALDTVDAFVVDKPIEEDSVGTSQRIKLSCSSDVRNVKVVDGLIAGYARFVSSLTGLEDVAFCCTRHSPFVDSAPVQSFITASLVHDGDQTKLVSREVNEKDHNDDEIQFYAELGFGVGPENGGHRLPSQGTAFILFAEPDKKENALHISFAFPRRLIPSAAVEQLLHTISLHVADSSPFFTNSAPEPALSVLNFPPSMIPPTAQTERAESSATDSHLLHAAFERCVQSSPHAIALDFVHSLGSETTASKHSILTYAALDTAASNLALHIRSLLATDSSSEYRRIIPVNMPTSPELYISYLGILKSGHAFCPVPQDAPAQRIQEILCDIASPIVLANTAEPSTESRRETGTAYESTPTWVDVAEVSKWKQLQGDSVLASGAGPSLQSAPIDQTDTAYLLFTSGSTGKPKGVQVSHLAAACSISSHATAIPLPGKSAGDFRWFQFASPSFDPSLMEIFVTLSSGGTLCSADRRLTLANLEATINEARATIMMATPSLASLLRPERLNTLEALWSMGEKLNRTVIDKFSPSPNVNGAPEQPKSRTLVNAYGPTEGAINCTFVSPFERDMRGSIIGEPLPTCAMLVLSPDSLDPVPVATGTVGELAIGGPQVSKGYLNRPEETAKAFVPSEKYGNLYRTGDKARIVWGKNGNQVIEYLGRISTDQVKINGRRVELGEIESAIATVPGITEVVAVVVNRDTKPQGNEQIVACLVANDDTAAERKRITEQAKKSTAQHLNSSMCPSAYTFLESLPRSSSGKVNRKALSAALLEEKVSMPVVNGHSTDKSDGWENIGDEELLSTRQLVIRLMAQTTGEDASIIKPGTELYSMGLDSLGAMRLLQKLKDHGIDGLSVSDVLRSQTSQDLVSLIHRHQTNQNVKTNGVHPDSQVDNLQSSLASFDQRNRTRCAESLEVSSDSIKEVLPTTATQSGMLTSFLRSLADESYAKPTYIYHTILPLEANTDIEKLRTAWDQVIARYDSFRTLFCMVDDELAPFAQCILTPGSAPKKDWDNYTSPNDNVSEEDILDNALRTVDQSINLSMPPWKLSLVESSGRSLLILSMFHGIFDGGSLQLLLEDVLSAYSAKPLPERTSLNHIVKNHLQADRTSTSRYWSQYLHGYTPVEFPSVTPYRAPSEKTSGCVEVSSALSHETLKKLSKSIGSTPLSVLQAAWGAILLSYIGTPDQDVVMGSVVSGRLDEASQACIGPTFTITPSRIAIQQLKTASGVLNNKSIARHLSSSNAKALSHLQPQLGSVAVDGKIPYDTVLAYQDFGSDRASSSLWGSIQHPDMANDFTVMVEVVPEPDRSLTLRATFDNKLDSAAAEIMLRQMDDVVRYILEVPNGNFEEAHLQARADLKSSANPNPITAPEVAEGALLQSQFEAHAASHPDDLALIFKQDLDNEADPGNISWTYGELNAMADNLAEHLNDVCGDLIDASVPICIEKSPSLYVAILGIIKAGGAWCPIDTLSPTQRRHDLIARTSAGVLLVSQLDEEQPEGAIPAGVKVIDVSQFTQNAAISTRSQSTRSRPTPANTAYLIWTSGTTGAPKGVPITHAAAVSSMKSLQADIPGNADGSTVRCLQFSQCTFDVSVQDIFYTWGIGGVLIAGTRQIMLESFPKLANATQATHAHLTPAFAAGVPRQSCKTLKVVTMIGEKLTPSVADDWGTDMKAYNTYGPAEVTVVSTIREFGNEHKSIKSANIGWPMETVSVFVMKNQDIVMKNAIGELALGGPQLSPGYLNQKDVTEAKYVWNDEAGQRLYYTGDLVRMLSDGSLEYITRVDDLVKLGGIRIELSEISFAIRGCHPHVETIETLVLSRPDRPTQVVVAFLCAPRAAPEGHDGNLLLLEDAGRDIARAASDQARKTLPENMIPSVYLVVTNIPKTPSAKVDRRALQAAYASVDLEKWESEVNPEDPASDPEDDADTSISVQIIDLIASLVNVDASSITKSNRLRSLGVDSLRATRLAFRLKEAGHRISVMEVLACITVYDLIKLARASNANSTGPRKFDVKAFDDVWHEAVAGKLSDEFTTVRATAIQESLLTETMGTYNMYWSNHFFRLGPNVDITRLRQAWFAVCQKTEALRTGFIPVAEARNQKPSDTLNFSILQLIYKLPALDWEYHKCADNEWMEVFNTRVEDIMSQHQKNYFRNPPWAVTLLDKGSERVMVLTLHHSVHDEPSLRFIMDDVRSAYTYKPPARNQLSDALSIVLANENRYSETVGFWQSELNTFANLDTPVWPDLTGKRLPPGVTPEYRLISEEIPMTESVSKVQSAAASMGLQSFASIIRAAWAYVSLSYLGLPATVFAETLSDRVFDPSLENTVGPFISVVPIPFHPQGTVREILLEQNRVSVQSWKHRHIHARDIRKALNRPRGEPLYPAVFNFHGDNALPENRSLPDIWVELEDQIGLHVEHAMAMNVFQAADGSLALEASSDSRLFSREHLRLFVRQIDSLITAMLSTPDESFYSLVNGLPSDLRSLSNREVSDEVTNSVYQAPTYWLEKNADTHPDWTAVEVASSITTDGIEKEAMSYATLNGEANRVAAYLASFGYKNRVIGVCTGRTLPSYKIIIGIFKSGNTYLPIDESLPAERKTFLSEDANCPIIFTETNFAASFAGVPDSCRVECIDDPELQKSIAGMSFENHDYNSHPDDNSYLLFTSGSTGKPKGVMVTRANLSSFIESISEFACQIAPATLELGGTGRYLAQANRAFDPHLLEMFFPWRHGMATVTAPRPMILDDIGTTLSKWDITHASFVPSLVDQSNITPQQCPKLRFMTVGGEKITQKVLDTWASAPNVAIVNAYGPTEATIGCTFAHINKSTNLRNIGPPLTACAAHVLIPGTMGYALRGQTGELCFSGDLVAKGYLNRPDAKGFLTGPDGVKMYRTGDVGRLMGDDSVEYLGRGDDQTKIRGQRLEPEEVSEVLRSSSPVSIDVVTTVAKHPGLAKIQLISFVSRSQRGKKNDEVSFLYSDFSTLGRELQEICRKKLPGYMVPELILPVTSIPVAVMSGKANMKELNRIFAELPLQTVLQGNNATGADAASERSLNPEEEAVVNEICHVTSIDPTSFHPLTNIFEIGLDSLSAIGLSIRLRNIGYAATVALVMGNPIIEQLARLPRSSGSESGVSKLQERSKELEAQYRKLPSQNIELSQVAVLRPCLPLQEGLVARSINSDGDQLYVNHVVLQLEKDVYSDRLKTAWEFIVDNSEILRTAFVSLEREIAQVVLSQNSNAIQWTESVYDSLEEATRLQSSQQGEISRGIISDISSVPPVRFHLATSSAGQHPLALFISIHHALYDGESFAMMLDDVAMHYQGKNLSQRGLPSAFLENACFQDTDKAKQHWEQTLAGCNPANFRSETDTAKKTVSVRRPLSAKLTDLEGRSASLQTTVPNLMQAIFALLLADHIGTSDVTYGLVMSGRTVSAAGADSVLLPCITTVPARLNTNDLNNVNDVVTAVQRSTVRSLEFQHTPLRKIQQWLKSEVPLFDSLFSYIRSTESSEHHLWKELESHMPSEYPLALEVQADSATDTVQLDCIFSSDFGSQLDGEEFVEKIDAVLSDLLSGNSLPLDSFNLAQSQVPGSQGSTTQWDESTWSESETRIRELASAFCGLETAAVSKGASFLSLGIDSVTAIQFARRLRDEGFKTSSSDIMRFTCVGALAKHIDQASSKPQVNGVNGVKHDETIPVGTYRKDVPCLGDNDSIVSMFKCTPLQSGMITQTISSGGKVYVNPHPIRLNDSVDIHKLKSALHQVIQMNEILRTSFHLIQSLGESWIGAVHNEPPFEWTEISLSSTANVLSEVMSLFSLDGEDSFQTPPIRSVLVHQPGARVLVIVIHHSLYDGASLPFVFEDLAAIYAGQPPANRPQFSEMVPYVLEEQERSCAFWTNKLEGYRPVEIPQLQDTSPSADRMFASEHRISLDLATITQACKHMEVTVQSIALLAYAKVYAQLVGARDVAFGQVLAGRTLPHPDADRTLGPLFNTVAQRVTIDPKFLSNRALVQRLQQHTTDAQTHQHAPLRVIQNTLRQSGQLGSSQLFDALFVFQKSAALSETSLNDQDIWVPFEAEDYVVNAEYKLNIEVDHAPDGIVLTATSNGLYIDQAMLDSLIRGFDAAFCDIIEHPTRSSTTMPQGLGDLPLKRDLEKDEDLISHDSEAPAHEATIKSVLAEVAGVPVEDIKPATSIFNLGLDSLSAIRIASICRGKELKTSVGDILQGNTLRGISERVKPTTTPNEISQGALIKDYPHVEQEVLAKLNLKKEAIETLLPTLPGQFHHLASWLKADRALLEPAWAFFSHERIDSAKLENAWTKLRERHPVLRTVFTTTSPSEAVQVVLKDASGSDTFKTVESSEDISALAKTQSREEALHPSSLLSPPVRLRHLKAADNDGILIIIHHSLYDAWSMPMLVSELSRLYREQTLDASPDFPAFVDFSFRSLSQLDEKAYWTSALKSPSSTLIRGSSETSQLPKQMFIGAWEKVKGLSIMESKCRPAGLSLQTIVLLAVARSIAKATGVASPVMGLYQTGRSAAFNDIEKLAGPCLNVNPLIVPDAMPSTGTQTNEQEVVQQAQNIQAALADRVSYEQSSLRDILGWIKPEGPTPLFNTWVNLLWMQNNIPRAPEQPPKQDGSQHDNIELFQPLRIGVPTDFLPTEPLPVSTTPIDDLDTSFLSEENIFLDIGPNQATDSIGFGVRVEGGFLSEQEVRDLVDGIASELEGIISCLT</sequence>
<dbReference type="FunFam" id="3.40.50.12780:FF:000024">
    <property type="entry name" value="Nonribosomal siderophore peptide synthase SidC"/>
    <property type="match status" value="2"/>
</dbReference>
<protein>
    <recommendedName>
        <fullName evidence="8">Nonribosomal peptide synthetase sidC</fullName>
    </recommendedName>
    <alternativeName>
        <fullName evidence="9">Siderophore peptide synthetase C</fullName>
    </alternativeName>
</protein>
<dbReference type="SUPFAM" id="SSF47336">
    <property type="entry name" value="ACP-like"/>
    <property type="match status" value="5"/>
</dbReference>
<dbReference type="InterPro" id="IPR000873">
    <property type="entry name" value="AMP-dep_synth/lig_dom"/>
</dbReference>
<dbReference type="PANTHER" id="PTHR45527">
    <property type="entry name" value="NONRIBOSOMAL PEPTIDE SYNTHETASE"/>
    <property type="match status" value="1"/>
</dbReference>
<dbReference type="PROSITE" id="PS00455">
    <property type="entry name" value="AMP_BINDING"/>
    <property type="match status" value="3"/>
</dbReference>
<evidence type="ECO:0000256" key="7">
    <source>
        <dbReference type="ARBA" id="ARBA00029454"/>
    </source>
</evidence>
<gene>
    <name evidence="12" type="ORF">ASPSYDRAFT_145445</name>
</gene>
<dbReference type="InterPro" id="IPR001242">
    <property type="entry name" value="Condensation_dom"/>
</dbReference>
<dbReference type="VEuPathDB" id="FungiDB:ASPSYDRAFT_145445"/>
<dbReference type="InterPro" id="IPR042099">
    <property type="entry name" value="ANL_N_sf"/>
</dbReference>
<dbReference type="GeneID" id="63757592"/>
<organism evidence="12 13">
    <name type="scientific">Aspergillus sydowii CBS 593.65</name>
    <dbReference type="NCBI Taxonomy" id="1036612"/>
    <lineage>
        <taxon>Eukaryota</taxon>
        <taxon>Fungi</taxon>
        <taxon>Dikarya</taxon>
        <taxon>Ascomycota</taxon>
        <taxon>Pezizomycotina</taxon>
        <taxon>Eurotiomycetes</taxon>
        <taxon>Eurotiomycetidae</taxon>
        <taxon>Eurotiales</taxon>
        <taxon>Aspergillaceae</taxon>
        <taxon>Aspergillus</taxon>
        <taxon>Aspergillus subgen. Nidulantes</taxon>
    </lineage>
</organism>
<dbReference type="Pfam" id="PF13193">
    <property type="entry name" value="AMP-binding_C"/>
    <property type="match status" value="1"/>
</dbReference>
<dbReference type="GO" id="GO:0005737">
    <property type="term" value="C:cytoplasm"/>
    <property type="evidence" value="ECO:0007669"/>
    <property type="project" value="TreeGrafter"/>
</dbReference>
<dbReference type="Pfam" id="PF00501">
    <property type="entry name" value="AMP-binding"/>
    <property type="match status" value="3"/>
</dbReference>
<dbReference type="SUPFAM" id="SSF52777">
    <property type="entry name" value="CoA-dependent acyltransferases"/>
    <property type="match status" value="10"/>
</dbReference>
<evidence type="ECO:0000313" key="12">
    <source>
        <dbReference type="EMBL" id="OJJ62648.1"/>
    </source>
</evidence>
<evidence type="ECO:0000259" key="11">
    <source>
        <dbReference type="PROSITE" id="PS50075"/>
    </source>
</evidence>
<dbReference type="InterPro" id="IPR009081">
    <property type="entry name" value="PP-bd_ACP"/>
</dbReference>
<feature type="region of interest" description="Disordered" evidence="10">
    <location>
        <begin position="19"/>
        <end position="51"/>
    </location>
</feature>
<dbReference type="GO" id="GO:0031177">
    <property type="term" value="F:phosphopantetheine binding"/>
    <property type="evidence" value="ECO:0007669"/>
    <property type="project" value="InterPro"/>
</dbReference>
<dbReference type="NCBIfam" id="TIGR01733">
    <property type="entry name" value="AA-adenyl-dom"/>
    <property type="match status" value="1"/>
</dbReference>
<dbReference type="GO" id="GO:0016874">
    <property type="term" value="F:ligase activity"/>
    <property type="evidence" value="ECO:0007669"/>
    <property type="project" value="UniProtKB-KW"/>
</dbReference>
<dbReference type="InterPro" id="IPR023213">
    <property type="entry name" value="CAT-like_dom_sf"/>
</dbReference>
<dbReference type="InterPro" id="IPR020806">
    <property type="entry name" value="PKS_PP-bd"/>
</dbReference>
<dbReference type="PROSITE" id="PS00012">
    <property type="entry name" value="PHOSPHOPANTETHEINE"/>
    <property type="match status" value="2"/>
</dbReference>
<dbReference type="FunFam" id="3.30.559.10:FF:000055">
    <property type="entry name" value="Nonribosomal peptide synthetase sidC"/>
    <property type="match status" value="1"/>
</dbReference>
<dbReference type="InterPro" id="IPR010071">
    <property type="entry name" value="AA_adenyl_dom"/>
</dbReference>
<dbReference type="FunFam" id="3.30.559.30:FF:000014">
    <property type="entry name" value="Nonribosomal siderophore peptide synthase SidC"/>
    <property type="match status" value="1"/>
</dbReference>
<dbReference type="InterPro" id="IPR036736">
    <property type="entry name" value="ACP-like_sf"/>
</dbReference>
<dbReference type="InterPro" id="IPR020845">
    <property type="entry name" value="AMP-binding_CS"/>
</dbReference>
<dbReference type="FunFam" id="3.30.559.30:FF:000015">
    <property type="entry name" value="Nonribosomal siderophore peptide synthase SidC"/>
    <property type="match status" value="1"/>
</dbReference>
<keyword evidence="3" id="KW-0597">Phosphoprotein</keyword>
<feature type="domain" description="Carrier" evidence="11">
    <location>
        <begin position="3636"/>
        <end position="3709"/>
    </location>
</feature>
<dbReference type="OrthoDB" id="416786at2759"/>
<comment type="similarity">
    <text evidence="7">Belongs to the NRP synthetase family.</text>
</comment>
<dbReference type="CDD" id="cd05918">
    <property type="entry name" value="A_NRPS_SidN3_like"/>
    <property type="match status" value="3"/>
</dbReference>
<dbReference type="FunFam" id="3.30.300.30:FF:000033">
    <property type="entry name" value="Nonribosomal siderophore peptide synthase SidC"/>
    <property type="match status" value="1"/>
</dbReference>
<keyword evidence="2" id="KW-0596">Phosphopantetheine</keyword>
<accession>A0A1L9TTF0</accession>
<dbReference type="GO" id="GO:0031169">
    <property type="term" value="P:ferrichrome biosynthetic process"/>
    <property type="evidence" value="ECO:0007669"/>
    <property type="project" value="UniProtKB-ARBA"/>
</dbReference>
<dbReference type="FunFam" id="3.30.559.10:FF:000038">
    <property type="entry name" value="Nonribosomal siderophore peptide synthase SidC"/>
    <property type="match status" value="1"/>
</dbReference>
<dbReference type="Gene3D" id="3.30.300.30">
    <property type="match status" value="3"/>
</dbReference>
<dbReference type="STRING" id="1036612.A0A1L9TTF0"/>
<evidence type="ECO:0000256" key="8">
    <source>
        <dbReference type="ARBA" id="ARBA00067294"/>
    </source>
</evidence>
<keyword evidence="13" id="KW-1185">Reference proteome</keyword>
<dbReference type="Pfam" id="PF00550">
    <property type="entry name" value="PP-binding"/>
    <property type="match status" value="5"/>
</dbReference>
<comment type="pathway">
    <text evidence="1">Siderophore biosynthesis.</text>
</comment>
<dbReference type="Gene3D" id="3.30.559.30">
    <property type="entry name" value="Nonribosomal peptide synthetase, condensation domain"/>
    <property type="match status" value="5"/>
</dbReference>
<dbReference type="InterPro" id="IPR025110">
    <property type="entry name" value="AMP-bd_C"/>
</dbReference>
<dbReference type="Pfam" id="PF00668">
    <property type="entry name" value="Condensation"/>
    <property type="match status" value="5"/>
</dbReference>
<evidence type="ECO:0000313" key="13">
    <source>
        <dbReference type="Proteomes" id="UP000184356"/>
    </source>
</evidence>
<evidence type="ECO:0000256" key="1">
    <source>
        <dbReference type="ARBA" id="ARBA00004924"/>
    </source>
</evidence>
<dbReference type="CDD" id="cd19542">
    <property type="entry name" value="CT_NRPS-like"/>
    <property type="match status" value="3"/>
</dbReference>
<dbReference type="RefSeq" id="XP_040706454.1">
    <property type="nucleotide sequence ID" value="XM_040841519.1"/>
</dbReference>
<feature type="compositionally biased region" description="Low complexity" evidence="10">
    <location>
        <begin position="27"/>
        <end position="45"/>
    </location>
</feature>
<evidence type="ECO:0000256" key="6">
    <source>
        <dbReference type="ARBA" id="ARBA00023026"/>
    </source>
</evidence>
<dbReference type="Gene3D" id="3.30.559.10">
    <property type="entry name" value="Chloramphenicol acetyltransferase-like domain"/>
    <property type="match status" value="5"/>
</dbReference>
<dbReference type="InterPro" id="IPR045851">
    <property type="entry name" value="AMP-bd_C_sf"/>
</dbReference>
<evidence type="ECO:0000256" key="4">
    <source>
        <dbReference type="ARBA" id="ARBA00022598"/>
    </source>
</evidence>
<keyword evidence="4" id="KW-0436">Ligase</keyword>
<dbReference type="InterPro" id="IPR006162">
    <property type="entry name" value="Ppantetheine_attach_site"/>
</dbReference>
<evidence type="ECO:0000256" key="3">
    <source>
        <dbReference type="ARBA" id="ARBA00022553"/>
    </source>
</evidence>
<dbReference type="FunFam" id="3.30.300.30:FF:000015">
    <property type="entry name" value="Nonribosomal peptide synthase SidD"/>
    <property type="match status" value="1"/>
</dbReference>
<dbReference type="SMART" id="SM00823">
    <property type="entry name" value="PKS_PP"/>
    <property type="match status" value="5"/>
</dbReference>
<dbReference type="PROSITE" id="PS50075">
    <property type="entry name" value="CARRIER"/>
    <property type="match status" value="5"/>
</dbReference>
<dbReference type="Proteomes" id="UP000184356">
    <property type="component" value="Unassembled WGS sequence"/>
</dbReference>
<dbReference type="NCBIfam" id="NF003417">
    <property type="entry name" value="PRK04813.1"/>
    <property type="match status" value="3"/>
</dbReference>
<keyword evidence="6" id="KW-0843">Virulence</keyword>
<dbReference type="GO" id="GO:0010106">
    <property type="term" value="P:cellular response to iron ion starvation"/>
    <property type="evidence" value="ECO:0007669"/>
    <property type="project" value="UniProtKB-ARBA"/>
</dbReference>
<dbReference type="FunFam" id="3.30.300.30:FF:000038">
    <property type="entry name" value="Nonribosomal siderophore peptide synthase SidC"/>
    <property type="match status" value="1"/>
</dbReference>
<dbReference type="PANTHER" id="PTHR45527:SF2">
    <property type="entry name" value="FERRICROCIN SYNTHETASE (NONRIBOSOMAL PEPTIDE SIDEROPHORE SYNTHASE ) (EUROFUNG)"/>
    <property type="match status" value="1"/>
</dbReference>
<dbReference type="FunFam" id="3.40.50.12780:FF:000056">
    <property type="entry name" value="Nonribosomal siderophore peptide synthase SidC"/>
    <property type="match status" value="1"/>
</dbReference>
<proteinExistence type="inferred from homology"/>
<feature type="domain" description="Carrier" evidence="11">
    <location>
        <begin position="1976"/>
        <end position="2049"/>
    </location>
</feature>
<evidence type="ECO:0000256" key="5">
    <source>
        <dbReference type="ARBA" id="ARBA00022737"/>
    </source>
</evidence>
<dbReference type="Gene3D" id="3.40.50.12780">
    <property type="entry name" value="N-terminal domain of ligase-like"/>
    <property type="match status" value="3"/>
</dbReference>
<evidence type="ECO:0000256" key="10">
    <source>
        <dbReference type="SAM" id="MobiDB-lite"/>
    </source>
</evidence>
<dbReference type="EMBL" id="KV878583">
    <property type="protein sequence ID" value="OJJ62648.1"/>
    <property type="molecule type" value="Genomic_DNA"/>
</dbReference>
<dbReference type="Gene3D" id="1.10.1200.10">
    <property type="entry name" value="ACP-like"/>
    <property type="match status" value="5"/>
</dbReference>